<protein>
    <submittedName>
        <fullName evidence="2">Uncharacterized protein</fullName>
    </submittedName>
</protein>
<feature type="region of interest" description="Disordered" evidence="1">
    <location>
        <begin position="56"/>
        <end position="88"/>
    </location>
</feature>
<feature type="compositionally biased region" description="Pro residues" evidence="1">
    <location>
        <begin position="60"/>
        <end position="70"/>
    </location>
</feature>
<accession>A0A453ECV0</accession>
<evidence type="ECO:0000313" key="2">
    <source>
        <dbReference type="EnsemblPlants" id="AET3Gv20298700.2"/>
    </source>
</evidence>
<dbReference type="EnsemblPlants" id="AET3Gv20298700.2">
    <property type="protein sequence ID" value="AET3Gv20298700.2"/>
    <property type="gene ID" value="AET3Gv20298700"/>
</dbReference>
<name>A0A453ECV0_AEGTS</name>
<sequence length="245" mass="27232">KNCEIYTIKTLIGRLRTTVGDVSLFPISGTQALNPSMAFPASRRLFAAAAPKLSSLFTPRPTPKPSPLPPEFGDGPRRRKPMPRSRHPWGEDAAALLRRLHEGRYLPGPYLPDAPHVVSPDAVKAAAERFGNDHQVVAKWLSGSDLKKVALFGCPSVERRTVFASKRLRAFFNLPEEKVCSSCKIRSSCQFINQEVPRYDKVILSDTMRILALFVLDAYPEPLQVTAEVKASVRKLLKDTINLSI</sequence>
<dbReference type="Gramene" id="AET3Gv20298700.2">
    <property type="protein sequence ID" value="AET3Gv20298700.2"/>
    <property type="gene ID" value="AET3Gv20298700"/>
</dbReference>
<evidence type="ECO:0000256" key="1">
    <source>
        <dbReference type="SAM" id="MobiDB-lite"/>
    </source>
</evidence>
<proteinExistence type="predicted"/>
<dbReference type="STRING" id="200361.A0A453ECV0"/>
<reference evidence="2" key="3">
    <citation type="journal article" date="2017" name="Nature">
        <title>Genome sequence of the progenitor of the wheat D genome Aegilops tauschii.</title>
        <authorList>
            <person name="Luo M.C."/>
            <person name="Gu Y.Q."/>
            <person name="Puiu D."/>
            <person name="Wang H."/>
            <person name="Twardziok S.O."/>
            <person name="Deal K.R."/>
            <person name="Huo N."/>
            <person name="Zhu T."/>
            <person name="Wang L."/>
            <person name="Wang Y."/>
            <person name="McGuire P.E."/>
            <person name="Liu S."/>
            <person name="Long H."/>
            <person name="Ramasamy R.K."/>
            <person name="Rodriguez J.C."/>
            <person name="Van S.L."/>
            <person name="Yuan L."/>
            <person name="Wang Z."/>
            <person name="Xia Z."/>
            <person name="Xiao L."/>
            <person name="Anderson O.D."/>
            <person name="Ouyang S."/>
            <person name="Liang Y."/>
            <person name="Zimin A.V."/>
            <person name="Pertea G."/>
            <person name="Qi P."/>
            <person name="Bennetzen J.L."/>
            <person name="Dai X."/>
            <person name="Dawson M.W."/>
            <person name="Muller H.G."/>
            <person name="Kugler K."/>
            <person name="Rivarola-Duarte L."/>
            <person name="Spannagl M."/>
            <person name="Mayer K.F.X."/>
            <person name="Lu F.H."/>
            <person name="Bevan M.W."/>
            <person name="Leroy P."/>
            <person name="Li P."/>
            <person name="You F.M."/>
            <person name="Sun Q."/>
            <person name="Liu Z."/>
            <person name="Lyons E."/>
            <person name="Wicker T."/>
            <person name="Salzberg S.L."/>
            <person name="Devos K.M."/>
            <person name="Dvorak J."/>
        </authorList>
    </citation>
    <scope>NUCLEOTIDE SEQUENCE [LARGE SCALE GENOMIC DNA]</scope>
    <source>
        <strain evidence="2">cv. AL8/78</strain>
    </source>
</reference>
<dbReference type="AlphaFoldDB" id="A0A453ECV0"/>
<dbReference type="Proteomes" id="UP000015105">
    <property type="component" value="Chromosome 3D"/>
</dbReference>
<evidence type="ECO:0000313" key="3">
    <source>
        <dbReference type="Proteomes" id="UP000015105"/>
    </source>
</evidence>
<organism evidence="2 3">
    <name type="scientific">Aegilops tauschii subsp. strangulata</name>
    <name type="common">Goatgrass</name>
    <dbReference type="NCBI Taxonomy" id="200361"/>
    <lineage>
        <taxon>Eukaryota</taxon>
        <taxon>Viridiplantae</taxon>
        <taxon>Streptophyta</taxon>
        <taxon>Embryophyta</taxon>
        <taxon>Tracheophyta</taxon>
        <taxon>Spermatophyta</taxon>
        <taxon>Magnoliopsida</taxon>
        <taxon>Liliopsida</taxon>
        <taxon>Poales</taxon>
        <taxon>Poaceae</taxon>
        <taxon>BOP clade</taxon>
        <taxon>Pooideae</taxon>
        <taxon>Triticodae</taxon>
        <taxon>Triticeae</taxon>
        <taxon>Triticinae</taxon>
        <taxon>Aegilops</taxon>
    </lineage>
</organism>
<keyword evidence="3" id="KW-1185">Reference proteome</keyword>
<reference evidence="3" key="2">
    <citation type="journal article" date="2017" name="Nat. Plants">
        <title>The Aegilops tauschii genome reveals multiple impacts of transposons.</title>
        <authorList>
            <person name="Zhao G."/>
            <person name="Zou C."/>
            <person name="Li K."/>
            <person name="Wang K."/>
            <person name="Li T."/>
            <person name="Gao L."/>
            <person name="Zhang X."/>
            <person name="Wang H."/>
            <person name="Yang Z."/>
            <person name="Liu X."/>
            <person name="Jiang W."/>
            <person name="Mao L."/>
            <person name="Kong X."/>
            <person name="Jiao Y."/>
            <person name="Jia J."/>
        </authorList>
    </citation>
    <scope>NUCLEOTIDE SEQUENCE [LARGE SCALE GENOMIC DNA]</scope>
    <source>
        <strain evidence="3">cv. AL8/78</strain>
    </source>
</reference>
<reference evidence="3" key="1">
    <citation type="journal article" date="2014" name="Science">
        <title>Ancient hybridizations among the ancestral genomes of bread wheat.</title>
        <authorList>
            <consortium name="International Wheat Genome Sequencing Consortium,"/>
            <person name="Marcussen T."/>
            <person name="Sandve S.R."/>
            <person name="Heier L."/>
            <person name="Spannagl M."/>
            <person name="Pfeifer M."/>
            <person name="Jakobsen K.S."/>
            <person name="Wulff B.B."/>
            <person name="Steuernagel B."/>
            <person name="Mayer K.F."/>
            <person name="Olsen O.A."/>
        </authorList>
    </citation>
    <scope>NUCLEOTIDE SEQUENCE [LARGE SCALE GENOMIC DNA]</scope>
    <source>
        <strain evidence="3">cv. AL8/78</strain>
    </source>
</reference>
<reference evidence="2" key="5">
    <citation type="journal article" date="2021" name="G3 (Bethesda)">
        <title>Aegilops tauschii genome assembly Aet v5.0 features greater sequence contiguity and improved annotation.</title>
        <authorList>
            <person name="Wang L."/>
            <person name="Zhu T."/>
            <person name="Rodriguez J.C."/>
            <person name="Deal K.R."/>
            <person name="Dubcovsky J."/>
            <person name="McGuire P.E."/>
            <person name="Lux T."/>
            <person name="Spannagl M."/>
            <person name="Mayer K.F.X."/>
            <person name="Baldrich P."/>
            <person name="Meyers B.C."/>
            <person name="Huo N."/>
            <person name="Gu Y.Q."/>
            <person name="Zhou H."/>
            <person name="Devos K.M."/>
            <person name="Bennetzen J.L."/>
            <person name="Unver T."/>
            <person name="Budak H."/>
            <person name="Gulick P.J."/>
            <person name="Galiba G."/>
            <person name="Kalapos B."/>
            <person name="Nelson D.R."/>
            <person name="Li P."/>
            <person name="You F.M."/>
            <person name="Luo M.C."/>
            <person name="Dvorak J."/>
        </authorList>
    </citation>
    <scope>NUCLEOTIDE SEQUENCE [LARGE SCALE GENOMIC DNA]</scope>
    <source>
        <strain evidence="2">cv. AL8/78</strain>
    </source>
</reference>
<reference evidence="2" key="4">
    <citation type="submission" date="2019-03" db="UniProtKB">
        <authorList>
            <consortium name="EnsemblPlants"/>
        </authorList>
    </citation>
    <scope>IDENTIFICATION</scope>
</reference>
<feature type="compositionally biased region" description="Basic residues" evidence="1">
    <location>
        <begin position="77"/>
        <end position="87"/>
    </location>
</feature>